<gene>
    <name evidence="2" type="ORF">FYJ45_27005</name>
</gene>
<proteinExistence type="predicted"/>
<evidence type="ECO:0000313" key="3">
    <source>
        <dbReference type="Proteomes" id="UP000436047"/>
    </source>
</evidence>
<keyword evidence="3" id="KW-1185">Reference proteome</keyword>
<dbReference type="EMBL" id="VUMI01000076">
    <property type="protein sequence ID" value="MSS91734.1"/>
    <property type="molecule type" value="Genomic_DNA"/>
</dbReference>
<dbReference type="AlphaFoldDB" id="A0A6N7WPW1"/>
<feature type="transmembrane region" description="Helical" evidence="1">
    <location>
        <begin position="80"/>
        <end position="101"/>
    </location>
</feature>
<protein>
    <recommendedName>
        <fullName evidence="4">DUF2178 domain-containing protein</fullName>
    </recommendedName>
</protein>
<feature type="transmembrane region" description="Helical" evidence="1">
    <location>
        <begin position="12"/>
        <end position="34"/>
    </location>
</feature>
<keyword evidence="1" id="KW-0472">Membrane</keyword>
<sequence length="133" mass="14709">MKNKTINLSVWMFFKAVPAALLVVYYGMCAWNGYDPVIRYLHAACLTLAGALVWGQISYAKKHNIFDEFAKENLKTTDSICLKLAYVLMVIAALACVFADFNGIIAGYFVVGGIFLLTVLRATIFAIIDKKGL</sequence>
<keyword evidence="1" id="KW-1133">Transmembrane helix</keyword>
<name>A0A6N7WPW1_9FIRM</name>
<dbReference type="GeneID" id="86056643"/>
<dbReference type="RefSeq" id="WP_022131486.1">
    <property type="nucleotide sequence ID" value="NZ_VUMI01000076.1"/>
</dbReference>
<dbReference type="Proteomes" id="UP000436047">
    <property type="component" value="Unassembled WGS sequence"/>
</dbReference>
<reference evidence="2 3" key="1">
    <citation type="submission" date="2019-08" db="EMBL/GenBank/DDBJ databases">
        <title>In-depth cultivation of the pig gut microbiome towards novel bacterial diversity and tailored functional studies.</title>
        <authorList>
            <person name="Wylensek D."/>
            <person name="Hitch T.C.A."/>
            <person name="Clavel T."/>
        </authorList>
    </citation>
    <scope>NUCLEOTIDE SEQUENCE [LARGE SCALE GENOMIC DNA]</scope>
    <source>
        <strain evidence="2 3">WCA-389-WT-23B</strain>
    </source>
</reference>
<feature type="transmembrane region" description="Helical" evidence="1">
    <location>
        <begin position="107"/>
        <end position="128"/>
    </location>
</feature>
<evidence type="ECO:0008006" key="4">
    <source>
        <dbReference type="Google" id="ProtNLM"/>
    </source>
</evidence>
<keyword evidence="1" id="KW-0812">Transmembrane</keyword>
<comment type="caution">
    <text evidence="2">The sequence shown here is derived from an EMBL/GenBank/DDBJ whole genome shotgun (WGS) entry which is preliminary data.</text>
</comment>
<evidence type="ECO:0000256" key="1">
    <source>
        <dbReference type="SAM" id="Phobius"/>
    </source>
</evidence>
<evidence type="ECO:0000313" key="2">
    <source>
        <dbReference type="EMBL" id="MSS91734.1"/>
    </source>
</evidence>
<feature type="transmembrane region" description="Helical" evidence="1">
    <location>
        <begin position="40"/>
        <end position="59"/>
    </location>
</feature>
<accession>A0A6N7WPW1</accession>
<organism evidence="2 3">
    <name type="scientific">Eisenbergiella porci</name>
    <dbReference type="NCBI Taxonomy" id="2652274"/>
    <lineage>
        <taxon>Bacteria</taxon>
        <taxon>Bacillati</taxon>
        <taxon>Bacillota</taxon>
        <taxon>Clostridia</taxon>
        <taxon>Lachnospirales</taxon>
        <taxon>Lachnospiraceae</taxon>
        <taxon>Eisenbergiella</taxon>
    </lineage>
</organism>